<dbReference type="Proteomes" id="UP000031668">
    <property type="component" value="Unassembled WGS sequence"/>
</dbReference>
<proteinExistence type="predicted"/>
<dbReference type="AlphaFoldDB" id="A0A0C2J9A0"/>
<name>A0A0C2J9A0_THEKT</name>
<protein>
    <submittedName>
        <fullName evidence="1">Uncharacterized protein</fullName>
    </submittedName>
</protein>
<comment type="caution">
    <text evidence="1">The sequence shown here is derived from an EMBL/GenBank/DDBJ whole genome shotgun (WGS) entry which is preliminary data.</text>
</comment>
<accession>A0A0C2J9A0</accession>
<organism evidence="1 2">
    <name type="scientific">Thelohanellus kitauei</name>
    <name type="common">Myxosporean</name>
    <dbReference type="NCBI Taxonomy" id="669202"/>
    <lineage>
        <taxon>Eukaryota</taxon>
        <taxon>Metazoa</taxon>
        <taxon>Cnidaria</taxon>
        <taxon>Myxozoa</taxon>
        <taxon>Myxosporea</taxon>
        <taxon>Bivalvulida</taxon>
        <taxon>Platysporina</taxon>
        <taxon>Myxobolidae</taxon>
        <taxon>Thelohanellus</taxon>
    </lineage>
</organism>
<evidence type="ECO:0000313" key="2">
    <source>
        <dbReference type="Proteomes" id="UP000031668"/>
    </source>
</evidence>
<dbReference type="EMBL" id="JWZT01003741">
    <property type="protein sequence ID" value="KII65663.1"/>
    <property type="molecule type" value="Genomic_DNA"/>
</dbReference>
<evidence type="ECO:0000313" key="1">
    <source>
        <dbReference type="EMBL" id="KII65663.1"/>
    </source>
</evidence>
<gene>
    <name evidence="1" type="ORF">RF11_16072</name>
</gene>
<keyword evidence="2" id="KW-1185">Reference proteome</keyword>
<sequence length="100" mass="11503">MSKKRRVTHYYTLPESATNFEIPAEFLSINNELFAFYEGFNTEPIRAIIFGSIANINLLARTQSLCFNGTLKVVPSIFFKLFTIHAAYNNYIFPVLFVII</sequence>
<reference evidence="1 2" key="1">
    <citation type="journal article" date="2014" name="Genome Biol. Evol.">
        <title>The genome of the myxosporean Thelohanellus kitauei shows adaptations to nutrient acquisition within its fish host.</title>
        <authorList>
            <person name="Yang Y."/>
            <person name="Xiong J."/>
            <person name="Zhou Z."/>
            <person name="Huo F."/>
            <person name="Miao W."/>
            <person name="Ran C."/>
            <person name="Liu Y."/>
            <person name="Zhang J."/>
            <person name="Feng J."/>
            <person name="Wang M."/>
            <person name="Wang M."/>
            <person name="Wang L."/>
            <person name="Yao B."/>
        </authorList>
    </citation>
    <scope>NUCLEOTIDE SEQUENCE [LARGE SCALE GENOMIC DNA]</scope>
    <source>
        <strain evidence="1">Wuqing</strain>
    </source>
</reference>